<sequence length="63" mass="6569">FGLPILDDQAEKIGTVVNAVSRESAPKSLTKLASGVTSDSSTPNLSTIIDLTLDAISDITFSF</sequence>
<comment type="caution">
    <text evidence="1">The sequence shown here is derived from an EMBL/GenBank/DDBJ whole genome shotgun (WGS) entry which is preliminary data.</text>
</comment>
<accession>A0A5J4QA24</accession>
<proteinExistence type="predicted"/>
<feature type="non-terminal residue" evidence="1">
    <location>
        <position position="1"/>
    </location>
</feature>
<dbReference type="EMBL" id="SNRY01004362">
    <property type="protein sequence ID" value="KAA6317918.1"/>
    <property type="molecule type" value="Genomic_DNA"/>
</dbReference>
<protein>
    <submittedName>
        <fullName evidence="1">Uncharacterized protein</fullName>
    </submittedName>
</protein>
<gene>
    <name evidence="1" type="ORF">EZS27_032005</name>
</gene>
<reference evidence="1" key="1">
    <citation type="submission" date="2019-03" db="EMBL/GenBank/DDBJ databases">
        <title>Single cell metagenomics reveals metabolic interactions within the superorganism composed of flagellate Streblomastix strix and complex community of Bacteroidetes bacteria on its surface.</title>
        <authorList>
            <person name="Treitli S.C."/>
            <person name="Kolisko M."/>
            <person name="Husnik F."/>
            <person name="Keeling P."/>
            <person name="Hampl V."/>
        </authorList>
    </citation>
    <scope>NUCLEOTIDE SEQUENCE</scope>
    <source>
        <strain evidence="1">STM</strain>
    </source>
</reference>
<evidence type="ECO:0000313" key="1">
    <source>
        <dbReference type="EMBL" id="KAA6317918.1"/>
    </source>
</evidence>
<name>A0A5J4QA24_9ZZZZ</name>
<organism evidence="1">
    <name type="scientific">termite gut metagenome</name>
    <dbReference type="NCBI Taxonomy" id="433724"/>
    <lineage>
        <taxon>unclassified sequences</taxon>
        <taxon>metagenomes</taxon>
        <taxon>organismal metagenomes</taxon>
    </lineage>
</organism>
<dbReference type="AlphaFoldDB" id="A0A5J4QA24"/>